<evidence type="ECO:0000313" key="2">
    <source>
        <dbReference type="EMBL" id="KDB51159.1"/>
    </source>
</evidence>
<dbReference type="STRING" id="34103.SAMN05421778_107114"/>
<gene>
    <name evidence="2" type="ORF">X805_32550</name>
</gene>
<evidence type="ECO:0000313" key="3">
    <source>
        <dbReference type="Proteomes" id="UP000026714"/>
    </source>
</evidence>
<dbReference type="EMBL" id="AZRA01000098">
    <property type="protein sequence ID" value="KDB51159.1"/>
    <property type="molecule type" value="Genomic_DNA"/>
</dbReference>
<keyword evidence="3" id="KW-1185">Reference proteome</keyword>
<sequence>MDIVNDLRSLVTVFFLILFLGIVAWAYSSRNRSAFDEAASLALEGDEPADLKTSTSNGGTRE</sequence>
<keyword evidence="1" id="KW-1133">Transmembrane helix</keyword>
<dbReference type="Pfam" id="PF05545">
    <property type="entry name" value="FixQ"/>
    <property type="match status" value="1"/>
</dbReference>
<dbReference type="RefSeq" id="WP_037484203.1">
    <property type="nucleotide sequence ID" value="NZ_AZRA01000098.1"/>
</dbReference>
<accession>A0A059KIW1</accession>
<keyword evidence="1" id="KW-0472">Membrane</keyword>
<proteinExistence type="predicted"/>
<reference evidence="2 3" key="1">
    <citation type="journal article" date="2014" name="FEMS Microbiol. Ecol.">
        <title>Sphaerotilus natans encrusted with nanoball-shaped Fe(III) oxide minerals formed by nitrate-reducing mixotrophic Fe(II) oxidation.</title>
        <authorList>
            <person name="Park S."/>
            <person name="Kim D.H."/>
            <person name="Lee J.H."/>
            <person name="Hur H.G."/>
        </authorList>
    </citation>
    <scope>NUCLEOTIDE SEQUENCE [LARGE SCALE GENOMIC DNA]</scope>
    <source>
        <strain evidence="2 3">DSM 6575</strain>
    </source>
</reference>
<dbReference type="InterPro" id="IPR008621">
    <property type="entry name" value="Cbb3-typ_cyt_oxidase_comp"/>
</dbReference>
<name>A0A059KIW1_9BURK</name>
<comment type="caution">
    <text evidence="2">The sequence shown here is derived from an EMBL/GenBank/DDBJ whole genome shotgun (WGS) entry which is preliminary data.</text>
</comment>
<dbReference type="AlphaFoldDB" id="A0A059KIW1"/>
<keyword evidence="1" id="KW-0812">Transmembrane</keyword>
<evidence type="ECO:0000256" key="1">
    <source>
        <dbReference type="SAM" id="Phobius"/>
    </source>
</evidence>
<feature type="transmembrane region" description="Helical" evidence="1">
    <location>
        <begin position="7"/>
        <end position="27"/>
    </location>
</feature>
<dbReference type="Proteomes" id="UP000026714">
    <property type="component" value="Unassembled WGS sequence"/>
</dbReference>
<organism evidence="2 3">
    <name type="scientific">Sphaerotilus natans subsp. natans DSM 6575</name>
    <dbReference type="NCBI Taxonomy" id="1286631"/>
    <lineage>
        <taxon>Bacteria</taxon>
        <taxon>Pseudomonadati</taxon>
        <taxon>Pseudomonadota</taxon>
        <taxon>Betaproteobacteria</taxon>
        <taxon>Burkholderiales</taxon>
        <taxon>Sphaerotilaceae</taxon>
        <taxon>Sphaerotilus</taxon>
    </lineage>
</organism>
<dbReference type="PATRIC" id="fig|1286631.3.peg.3178"/>
<dbReference type="CDD" id="cd01324">
    <property type="entry name" value="cbb3_Oxidase_CcoQ"/>
    <property type="match status" value="1"/>
</dbReference>
<protein>
    <submittedName>
        <fullName evidence="2">Cbb3-type cytochrome oxidase component</fullName>
    </submittedName>
</protein>